<dbReference type="AlphaFoldDB" id="A0A1V6RGD4"/>
<comment type="caution">
    <text evidence="3">The sequence shown here is derived from an EMBL/GenBank/DDBJ whole genome shotgun (WGS) entry which is preliminary data.</text>
</comment>
<name>A0A1V6RGD4_9EURO</name>
<feature type="region of interest" description="Disordered" evidence="1">
    <location>
        <begin position="376"/>
        <end position="471"/>
    </location>
</feature>
<dbReference type="Pfam" id="PF03184">
    <property type="entry name" value="DDE_1"/>
    <property type="match status" value="1"/>
</dbReference>
<dbReference type="OrthoDB" id="4357141at2759"/>
<feature type="compositionally biased region" description="Polar residues" evidence="1">
    <location>
        <begin position="403"/>
        <end position="426"/>
    </location>
</feature>
<evidence type="ECO:0000259" key="2">
    <source>
        <dbReference type="Pfam" id="PF03184"/>
    </source>
</evidence>
<dbReference type="InterPro" id="IPR004875">
    <property type="entry name" value="DDE_SF_endonuclease_dom"/>
</dbReference>
<feature type="compositionally biased region" description="Low complexity" evidence="1">
    <location>
        <begin position="509"/>
        <end position="518"/>
    </location>
</feature>
<evidence type="ECO:0000313" key="4">
    <source>
        <dbReference type="Proteomes" id="UP000191518"/>
    </source>
</evidence>
<organism evidence="3 4">
    <name type="scientific">Penicillium vulpinum</name>
    <dbReference type="NCBI Taxonomy" id="29845"/>
    <lineage>
        <taxon>Eukaryota</taxon>
        <taxon>Fungi</taxon>
        <taxon>Dikarya</taxon>
        <taxon>Ascomycota</taxon>
        <taxon>Pezizomycotina</taxon>
        <taxon>Eurotiomycetes</taxon>
        <taxon>Eurotiomycetidae</taxon>
        <taxon>Eurotiales</taxon>
        <taxon>Aspergillaceae</taxon>
        <taxon>Penicillium</taxon>
    </lineage>
</organism>
<proteinExistence type="predicted"/>
<dbReference type="Proteomes" id="UP000191518">
    <property type="component" value="Unassembled WGS sequence"/>
</dbReference>
<dbReference type="EMBL" id="MDYP01000045">
    <property type="protein sequence ID" value="OQE00875.1"/>
    <property type="molecule type" value="Genomic_DNA"/>
</dbReference>
<feature type="domain" description="DDE-1" evidence="2">
    <location>
        <begin position="175"/>
        <end position="316"/>
    </location>
</feature>
<sequence>MSTRRRPHVPSTNCALARTNRRSGLQHGVNIISGLQVSNDQDKAIIEYVERWMEHGFQLKKQSIVSQIASAYLKHQGAPDNGTSRHGGIFSRNQNFHEEIKKFRKLEIGGLASKDPELEDERLCKFIDQFGAIREKYGLDDEHIYALSDTGYATAIQKDKQPLSIRRKRPSENRTLASVIYCYPARGKPLLPYVTFKSSEVQAPKCTVGVKISYNTTGWAENAHALDWLNNVFMKEIESSQSGMRGSSQYRLLLVDNLFPVTPEFFVTCWEIKVICLCVPQKGSEYLSPFENGIFDGLDKLYAEHMKKQLREKQEESLRDGQRGRQREKLPYTISASQFAIFICRELGSVVRVTESKRAWLNTCLLPPSQERLINRRKGDRIRSQTVEPSSPLRGRRRRGSFDETNYTELTTNDNNTRLPSPSRTRSTNRHTCDRTRARTVEPSNLIRSRRRRISPDETSDTERSTADNPIAVIVHRDQIASPESVQGPQLRNPSEWEVLEQQEVSENSSDTEWSEQSSSEDEKSYTSANVPATPCRTPNRLKTPRSSRKLETLLSSVMSLEDFQNCVEQYENASSPADKKRRREQITLGYAKCIWKLEDAIQSPPGSSSKKSRTH</sequence>
<gene>
    <name evidence="3" type="ORF">PENVUL_c045G03910</name>
</gene>
<evidence type="ECO:0000256" key="1">
    <source>
        <dbReference type="SAM" id="MobiDB-lite"/>
    </source>
</evidence>
<protein>
    <recommendedName>
        <fullName evidence="2">DDE-1 domain-containing protein</fullName>
    </recommendedName>
</protein>
<reference evidence="4" key="1">
    <citation type="journal article" date="2017" name="Nat. Microbiol.">
        <title>Global analysis of biosynthetic gene clusters reveals vast potential of secondary metabolite production in Penicillium species.</title>
        <authorList>
            <person name="Nielsen J.C."/>
            <person name="Grijseels S."/>
            <person name="Prigent S."/>
            <person name="Ji B."/>
            <person name="Dainat J."/>
            <person name="Nielsen K.F."/>
            <person name="Frisvad J.C."/>
            <person name="Workman M."/>
            <person name="Nielsen J."/>
        </authorList>
    </citation>
    <scope>NUCLEOTIDE SEQUENCE [LARGE SCALE GENOMIC DNA]</scope>
    <source>
        <strain evidence="4">IBT 29486</strain>
    </source>
</reference>
<dbReference type="GO" id="GO:0003676">
    <property type="term" value="F:nucleic acid binding"/>
    <property type="evidence" value="ECO:0007669"/>
    <property type="project" value="InterPro"/>
</dbReference>
<feature type="compositionally biased region" description="Basic and acidic residues" evidence="1">
    <location>
        <begin position="431"/>
        <end position="440"/>
    </location>
</feature>
<keyword evidence="4" id="KW-1185">Reference proteome</keyword>
<evidence type="ECO:0000313" key="3">
    <source>
        <dbReference type="EMBL" id="OQE00875.1"/>
    </source>
</evidence>
<accession>A0A1V6RGD4</accession>
<feature type="region of interest" description="Disordered" evidence="1">
    <location>
        <begin position="500"/>
        <end position="547"/>
    </location>
</feature>